<proteinExistence type="predicted"/>
<dbReference type="EMBL" id="JBHUNE010000001">
    <property type="protein sequence ID" value="MFD2756800.1"/>
    <property type="molecule type" value="Genomic_DNA"/>
</dbReference>
<gene>
    <name evidence="3" type="ORF">ACFSW7_00210</name>
</gene>
<accession>A0ABW5UU80</accession>
<keyword evidence="2" id="KW-1133">Transmembrane helix</keyword>
<comment type="caution">
    <text evidence="3">The sequence shown here is derived from an EMBL/GenBank/DDBJ whole genome shotgun (WGS) entry which is preliminary data.</text>
</comment>
<keyword evidence="2" id="KW-0812">Transmembrane</keyword>
<evidence type="ECO:0008006" key="5">
    <source>
        <dbReference type="Google" id="ProtNLM"/>
    </source>
</evidence>
<feature type="compositionally biased region" description="Low complexity" evidence="1">
    <location>
        <begin position="1"/>
        <end position="26"/>
    </location>
</feature>
<keyword evidence="2" id="KW-0472">Membrane</keyword>
<reference evidence="4" key="1">
    <citation type="journal article" date="2019" name="Int. J. Syst. Evol. Microbiol.">
        <title>The Global Catalogue of Microorganisms (GCM) 10K type strain sequencing project: providing services to taxonomists for standard genome sequencing and annotation.</title>
        <authorList>
            <consortium name="The Broad Institute Genomics Platform"/>
            <consortium name="The Broad Institute Genome Sequencing Center for Infectious Disease"/>
            <person name="Wu L."/>
            <person name="Ma J."/>
        </authorList>
    </citation>
    <scope>NUCLEOTIDE SEQUENCE [LARGE SCALE GENOMIC DNA]</scope>
    <source>
        <strain evidence="4">TISTR 1514</strain>
    </source>
</reference>
<dbReference type="Proteomes" id="UP001597492">
    <property type="component" value="Unassembled WGS sequence"/>
</dbReference>
<keyword evidence="4" id="KW-1185">Reference proteome</keyword>
<feature type="transmembrane region" description="Helical" evidence="2">
    <location>
        <begin position="72"/>
        <end position="105"/>
    </location>
</feature>
<evidence type="ECO:0000313" key="4">
    <source>
        <dbReference type="Proteomes" id="UP001597492"/>
    </source>
</evidence>
<feature type="transmembrane region" description="Helical" evidence="2">
    <location>
        <begin position="38"/>
        <end position="60"/>
    </location>
</feature>
<evidence type="ECO:0000256" key="1">
    <source>
        <dbReference type="SAM" id="MobiDB-lite"/>
    </source>
</evidence>
<name>A0ABW5UU80_9MICO</name>
<evidence type="ECO:0000313" key="3">
    <source>
        <dbReference type="EMBL" id="MFD2756800.1"/>
    </source>
</evidence>
<evidence type="ECO:0000256" key="2">
    <source>
        <dbReference type="SAM" id="Phobius"/>
    </source>
</evidence>
<dbReference type="RefSeq" id="WP_019619570.1">
    <property type="nucleotide sequence ID" value="NZ_JBHUNE010000001.1"/>
</dbReference>
<protein>
    <recommendedName>
        <fullName evidence="5">DUF4190 domain-containing protein</fullName>
    </recommendedName>
</protein>
<sequence>MTYGQQPYQQPQQGYQPYAQQPYQPARPDDGADSVGSWVLTIFLLGIPLVGLIYVIVLAVGDGRSVAKRNFARATLIWMLIGVALSIIAFVVIWAVGGTIALSFWNEFENSSSTVRVN</sequence>
<organism evidence="3 4">
    <name type="scientific">Gulosibacter faecalis</name>
    <dbReference type="NCBI Taxonomy" id="272240"/>
    <lineage>
        <taxon>Bacteria</taxon>
        <taxon>Bacillati</taxon>
        <taxon>Actinomycetota</taxon>
        <taxon>Actinomycetes</taxon>
        <taxon>Micrococcales</taxon>
        <taxon>Microbacteriaceae</taxon>
        <taxon>Gulosibacter</taxon>
    </lineage>
</organism>
<feature type="region of interest" description="Disordered" evidence="1">
    <location>
        <begin position="1"/>
        <end position="32"/>
    </location>
</feature>